<evidence type="ECO:0000313" key="4">
    <source>
        <dbReference type="Proteomes" id="UP000276888"/>
    </source>
</evidence>
<dbReference type="Gene3D" id="3.20.20.30">
    <property type="entry name" value="Luciferase-like domain"/>
    <property type="match status" value="1"/>
</dbReference>
<dbReference type="EMBL" id="CP031423">
    <property type="protein sequence ID" value="AZS37830.1"/>
    <property type="molecule type" value="Genomic_DNA"/>
</dbReference>
<sequence>MTDAAAPTTRFSLRVNNDLDLPTLTGLAVAAEEAGIDQLWVSNDLMLRSAPALLGALFERTTTLHLGIGIMNPYSVHAAEIAMVAATLQEQSGGRFLLGLAAGSGEFLSWIGIDQPKPLTGTREALRSIRALLAGDRPLDVPGAGEGWTRDAYLRLKPIQVPIYIGAMSPKMLALAGAEADGVLALLFPPEHFETASALVAAGADTAGRRLADLDMPACVWLSIDEDRERADRALALKLAYYGAAFSPYLLARAGLAPEDFGPAVDALRDGDEERAIASITPQMLSLGISGDPATVIDRCRALQRLGATHLSFGPPLGPDPVASIRLLGQSVLSEIRRPA</sequence>
<name>A0A3S9WCT4_9MICO</name>
<dbReference type="Pfam" id="PF00296">
    <property type="entry name" value="Bac_luciferase"/>
    <property type="match status" value="1"/>
</dbReference>
<dbReference type="PANTHER" id="PTHR43244">
    <property type="match status" value="1"/>
</dbReference>
<dbReference type="InterPro" id="IPR011251">
    <property type="entry name" value="Luciferase-like_dom"/>
</dbReference>
<dbReference type="EC" id="1.-.-.-" evidence="3"/>
<dbReference type="AlphaFoldDB" id="A0A3S9WCT4"/>
<accession>A0A3S9WCT4</accession>
<evidence type="ECO:0000256" key="1">
    <source>
        <dbReference type="ARBA" id="ARBA00023002"/>
    </source>
</evidence>
<dbReference type="OrthoDB" id="5241778at2"/>
<dbReference type="Proteomes" id="UP000276888">
    <property type="component" value="Chromosome"/>
</dbReference>
<protein>
    <submittedName>
        <fullName evidence="3">Coenzyme F420-dependent oxidoreductase</fullName>
        <ecNumber evidence="3">1.-.-.-</ecNumber>
    </submittedName>
</protein>
<keyword evidence="4" id="KW-1185">Reference proteome</keyword>
<keyword evidence="1 3" id="KW-0560">Oxidoreductase</keyword>
<evidence type="ECO:0000313" key="3">
    <source>
        <dbReference type="EMBL" id="AZS37830.1"/>
    </source>
</evidence>
<reference evidence="3 4" key="1">
    <citation type="submission" date="2018-08" db="EMBL/GenBank/DDBJ databases">
        <title>Microbacterium lemovicicum sp. nov., a bacterium isolated from a natural uranium-rich soil.</title>
        <authorList>
            <person name="ORTET P."/>
        </authorList>
    </citation>
    <scope>NUCLEOTIDE SEQUENCE [LARGE SCALE GENOMIC DNA]</scope>
    <source>
        <strain evidence="3 4">Viu22</strain>
    </source>
</reference>
<feature type="domain" description="Luciferase-like" evidence="2">
    <location>
        <begin position="20"/>
        <end position="310"/>
    </location>
</feature>
<dbReference type="InterPro" id="IPR050564">
    <property type="entry name" value="F420-G6PD/mer"/>
</dbReference>
<gene>
    <name evidence="3" type="ORF">CVS47_02477</name>
</gene>
<dbReference type="GO" id="GO:0016705">
    <property type="term" value="F:oxidoreductase activity, acting on paired donors, with incorporation or reduction of molecular oxygen"/>
    <property type="evidence" value="ECO:0007669"/>
    <property type="project" value="InterPro"/>
</dbReference>
<dbReference type="RefSeq" id="WP_127096337.1">
    <property type="nucleotide sequence ID" value="NZ_CP031423.1"/>
</dbReference>
<proteinExistence type="predicted"/>
<organism evidence="3 4">
    <name type="scientific">Microbacterium lemovicicum</name>
    <dbReference type="NCBI Taxonomy" id="1072463"/>
    <lineage>
        <taxon>Bacteria</taxon>
        <taxon>Bacillati</taxon>
        <taxon>Actinomycetota</taxon>
        <taxon>Actinomycetes</taxon>
        <taxon>Micrococcales</taxon>
        <taxon>Microbacteriaceae</taxon>
        <taxon>Microbacterium</taxon>
    </lineage>
</organism>
<dbReference type="KEGG" id="mlv:CVS47_02477"/>
<dbReference type="InterPro" id="IPR036661">
    <property type="entry name" value="Luciferase-like_sf"/>
</dbReference>
<dbReference type="SUPFAM" id="SSF51679">
    <property type="entry name" value="Bacterial luciferase-like"/>
    <property type="match status" value="1"/>
</dbReference>
<dbReference type="CDD" id="cd01097">
    <property type="entry name" value="Tetrahydromethanopterin_reductase"/>
    <property type="match status" value="1"/>
</dbReference>
<dbReference type="PANTHER" id="PTHR43244:SF1">
    <property type="entry name" value="5,10-METHYLENETETRAHYDROMETHANOPTERIN REDUCTASE"/>
    <property type="match status" value="1"/>
</dbReference>
<evidence type="ECO:0000259" key="2">
    <source>
        <dbReference type="Pfam" id="PF00296"/>
    </source>
</evidence>